<dbReference type="AlphaFoldDB" id="A0A9E2BJT8"/>
<gene>
    <name evidence="2" type="ORF">DDT42_01672</name>
</gene>
<feature type="compositionally biased region" description="Acidic residues" evidence="1">
    <location>
        <begin position="28"/>
        <end position="47"/>
    </location>
</feature>
<sequence>MNFKIVYGVVGDVRDKDRDVTDEELGYDIDIDEDGTDKEEDDDEDTDGYCPTDC</sequence>
<protein>
    <submittedName>
        <fullName evidence="2">Uncharacterized protein</fullName>
    </submittedName>
</protein>
<evidence type="ECO:0000256" key="1">
    <source>
        <dbReference type="SAM" id="MobiDB-lite"/>
    </source>
</evidence>
<proteinExistence type="predicted"/>
<feature type="region of interest" description="Disordered" evidence="1">
    <location>
        <begin position="28"/>
        <end position="54"/>
    </location>
</feature>
<dbReference type="Proteomes" id="UP000811545">
    <property type="component" value="Unassembled WGS sequence"/>
</dbReference>
<organism evidence="2 3">
    <name type="scientific">Psychracetigena formicireducens</name>
    <dbReference type="NCBI Taxonomy" id="2986056"/>
    <lineage>
        <taxon>Bacteria</taxon>
        <taxon>Bacillati</taxon>
        <taxon>Candidatus Lithacetigenota</taxon>
        <taxon>Candidatus Psychracetigena</taxon>
    </lineage>
</organism>
<dbReference type="EMBL" id="QLTW01000174">
    <property type="protein sequence ID" value="MBT9145795.1"/>
    <property type="molecule type" value="Genomic_DNA"/>
</dbReference>
<reference evidence="2 3" key="1">
    <citation type="journal article" date="2021" name="bioRxiv">
        <title>Unique metabolic strategies in Hadean analogues reveal hints for primordial physiology.</title>
        <authorList>
            <person name="Nobu M.K."/>
            <person name="Nakai R."/>
            <person name="Tamazawa S."/>
            <person name="Mori H."/>
            <person name="Toyoda A."/>
            <person name="Ijiri A."/>
            <person name="Suzuki S."/>
            <person name="Kurokawa K."/>
            <person name="Kamagata Y."/>
            <person name="Tamaki H."/>
        </authorList>
    </citation>
    <scope>NUCLEOTIDE SEQUENCE [LARGE SCALE GENOMIC DNA]</scope>
    <source>
        <strain evidence="2">BS525</strain>
    </source>
</reference>
<name>A0A9E2BJT8_PSYF1</name>
<accession>A0A9E2BJT8</accession>
<evidence type="ECO:0000313" key="3">
    <source>
        <dbReference type="Proteomes" id="UP000811545"/>
    </source>
</evidence>
<evidence type="ECO:0000313" key="2">
    <source>
        <dbReference type="EMBL" id="MBT9145795.1"/>
    </source>
</evidence>
<comment type="caution">
    <text evidence="2">The sequence shown here is derived from an EMBL/GenBank/DDBJ whole genome shotgun (WGS) entry which is preliminary data.</text>
</comment>